<dbReference type="EMBL" id="JAPDIA010000003">
    <property type="protein sequence ID" value="MDG0809893.1"/>
    <property type="molecule type" value="Genomic_DNA"/>
</dbReference>
<keyword evidence="2" id="KW-1185">Reference proteome</keyword>
<evidence type="ECO:0000313" key="2">
    <source>
        <dbReference type="Proteomes" id="UP001153404"/>
    </source>
</evidence>
<accession>A0A9X4QT22</accession>
<comment type="caution">
    <text evidence="1">The sequence shown here is derived from an EMBL/GenBank/DDBJ whole genome shotgun (WGS) entry which is preliminary data.</text>
</comment>
<dbReference type="AlphaFoldDB" id="A0A9X4QT22"/>
<evidence type="ECO:0000313" key="1">
    <source>
        <dbReference type="EMBL" id="MDG0809893.1"/>
    </source>
</evidence>
<gene>
    <name evidence="1" type="ORF">OMP40_11495</name>
</gene>
<dbReference type="RefSeq" id="WP_277531430.1">
    <property type="nucleotide sequence ID" value="NZ_JAPDIA010000003.1"/>
</dbReference>
<reference evidence="1" key="1">
    <citation type="submission" date="2022-10" db="EMBL/GenBank/DDBJ databases">
        <title>Comparative genomic analysis of Cohnella hashimotonis sp. nov., isolated from the International Space Station.</title>
        <authorList>
            <person name="Simpson A."/>
            <person name="Venkateswaran K."/>
        </authorList>
    </citation>
    <scope>NUCLEOTIDE SEQUENCE</scope>
    <source>
        <strain evidence="1">DSM 28161</strain>
    </source>
</reference>
<proteinExistence type="predicted"/>
<name>A0A9X4QT22_9BACL</name>
<dbReference type="Proteomes" id="UP001153404">
    <property type="component" value="Unassembled WGS sequence"/>
</dbReference>
<organism evidence="1 2">
    <name type="scientific">Cohnella rhizosphaerae</name>
    <dbReference type="NCBI Taxonomy" id="1457232"/>
    <lineage>
        <taxon>Bacteria</taxon>
        <taxon>Bacillati</taxon>
        <taxon>Bacillota</taxon>
        <taxon>Bacilli</taxon>
        <taxon>Bacillales</taxon>
        <taxon>Paenibacillaceae</taxon>
        <taxon>Cohnella</taxon>
    </lineage>
</organism>
<sequence>MEAISGRLSENEAELKRRLHPGSDIVIRTFAHKNRPLLMLVYLDGMAGTDGIEQLLLRPLLYAGLPDGLDRLPSLAETLRRGCRSRT</sequence>
<protein>
    <submittedName>
        <fullName evidence="1">Uncharacterized protein</fullName>
    </submittedName>
</protein>